<reference evidence="10 11" key="1">
    <citation type="journal article" date="2023" name="BMC Biotechnol.">
        <title>Vitis rotundifolia cv Carlos genome sequencing.</title>
        <authorList>
            <person name="Huff M."/>
            <person name="Hulse-Kemp A."/>
            <person name="Scheffler B."/>
            <person name="Youngblood R."/>
            <person name="Simpson S."/>
            <person name="Babiker E."/>
            <person name="Staton M."/>
        </authorList>
    </citation>
    <scope>NUCLEOTIDE SEQUENCE [LARGE SCALE GENOMIC DNA]</scope>
    <source>
        <tissue evidence="10">Leaf</tissue>
    </source>
</reference>
<dbReference type="AlphaFoldDB" id="A0AA39A7N7"/>
<evidence type="ECO:0000256" key="4">
    <source>
        <dbReference type="ARBA" id="ARBA00022989"/>
    </source>
</evidence>
<keyword evidence="3" id="KW-0677">Repeat</keyword>
<feature type="repeat" description="ANK" evidence="7">
    <location>
        <begin position="111"/>
        <end position="134"/>
    </location>
</feature>
<evidence type="ECO:0000256" key="6">
    <source>
        <dbReference type="ARBA" id="ARBA00023136"/>
    </source>
</evidence>
<accession>A0AA39A7N7</accession>
<dbReference type="InterPro" id="IPR002110">
    <property type="entry name" value="Ankyrin_rpt"/>
</dbReference>
<name>A0AA39A7N7_VITRO</name>
<evidence type="ECO:0000256" key="3">
    <source>
        <dbReference type="ARBA" id="ARBA00022737"/>
    </source>
</evidence>
<feature type="repeat" description="ANK" evidence="7">
    <location>
        <begin position="148"/>
        <end position="170"/>
    </location>
</feature>
<gene>
    <name evidence="10" type="ORF">PVL29_006635</name>
</gene>
<dbReference type="Pfam" id="PF13962">
    <property type="entry name" value="PGG"/>
    <property type="match status" value="2"/>
</dbReference>
<keyword evidence="11" id="KW-1185">Reference proteome</keyword>
<dbReference type="PROSITE" id="PS50297">
    <property type="entry name" value="ANK_REP_REGION"/>
    <property type="match status" value="3"/>
</dbReference>
<organism evidence="10 11">
    <name type="scientific">Vitis rotundifolia</name>
    <name type="common">Muscadine grape</name>
    <dbReference type="NCBI Taxonomy" id="103349"/>
    <lineage>
        <taxon>Eukaryota</taxon>
        <taxon>Viridiplantae</taxon>
        <taxon>Streptophyta</taxon>
        <taxon>Embryophyta</taxon>
        <taxon>Tracheophyta</taxon>
        <taxon>Spermatophyta</taxon>
        <taxon>Magnoliopsida</taxon>
        <taxon>eudicotyledons</taxon>
        <taxon>Gunneridae</taxon>
        <taxon>Pentapetalae</taxon>
        <taxon>rosids</taxon>
        <taxon>Vitales</taxon>
        <taxon>Vitaceae</taxon>
        <taxon>Viteae</taxon>
        <taxon>Vitis</taxon>
    </lineage>
</organism>
<dbReference type="PANTHER" id="PTHR24186">
    <property type="entry name" value="PROTEIN PHOSPHATASE 1 REGULATORY SUBUNIT"/>
    <property type="match status" value="1"/>
</dbReference>
<sequence length="442" mass="49215">MMLRMTNNENDTALHEAVRYNHPDVVKLLILEDPDFIYGANFSGGTPLYMAAERGFHDLVQIIIDNTPASPAHSGLMGRTVLHAAVICNNEDMMKKILEWKSDLTKEVDNDGWSPLHCAAYLGYTSIVRQLLEKCDQSVVYLRVKNEHNKTALHIAASCGHIDVVKLLVSQYPDCCEQVDDNGNNALHLIMIKRGIFHSSGLLNFPWMNFRGLMNEKNVEGKTPLHLLADYQMFNCRSFMEHKMVDKMVLDNENSTPMDIMLSAEDLYGEKGPILGRLETAKASIGPLGWQKVIKQDNGGRRRKKGEQVSLIKKAAKIHLIVATLIATVTFAAGFTVPSVYDDQKKGEDQGLTVLAPPPSDGSIDRRGWGPSSNLGFFFFVITDMVALLLSSSAVLAYFLMALNHNVELVRKLINMGYVFTYTALLVMLLAFLFGIISGFSL</sequence>
<dbReference type="Gene3D" id="1.25.40.20">
    <property type="entry name" value="Ankyrin repeat-containing domain"/>
    <property type="match status" value="1"/>
</dbReference>
<evidence type="ECO:0000313" key="11">
    <source>
        <dbReference type="Proteomes" id="UP001168098"/>
    </source>
</evidence>
<feature type="domain" description="PGG" evidence="9">
    <location>
        <begin position="376"/>
        <end position="437"/>
    </location>
</feature>
<evidence type="ECO:0000256" key="5">
    <source>
        <dbReference type="ARBA" id="ARBA00023043"/>
    </source>
</evidence>
<dbReference type="InterPro" id="IPR036770">
    <property type="entry name" value="Ankyrin_rpt-contain_sf"/>
</dbReference>
<dbReference type="EMBL" id="JARBHA010000005">
    <property type="protein sequence ID" value="KAJ9701369.1"/>
    <property type="molecule type" value="Genomic_DNA"/>
</dbReference>
<evidence type="ECO:0000256" key="1">
    <source>
        <dbReference type="ARBA" id="ARBA00004141"/>
    </source>
</evidence>
<feature type="transmembrane region" description="Helical" evidence="8">
    <location>
        <begin position="413"/>
        <end position="437"/>
    </location>
</feature>
<evidence type="ECO:0000256" key="7">
    <source>
        <dbReference type="PROSITE-ProRule" id="PRU00023"/>
    </source>
</evidence>
<dbReference type="Proteomes" id="UP001168098">
    <property type="component" value="Unassembled WGS sequence"/>
</dbReference>
<evidence type="ECO:0000256" key="2">
    <source>
        <dbReference type="ARBA" id="ARBA00022692"/>
    </source>
</evidence>
<feature type="repeat" description="ANK" evidence="7">
    <location>
        <begin position="9"/>
        <end position="30"/>
    </location>
</feature>
<feature type="domain" description="PGG" evidence="9">
    <location>
        <begin position="312"/>
        <end position="355"/>
    </location>
</feature>
<feature type="transmembrane region" description="Helical" evidence="8">
    <location>
        <begin position="377"/>
        <end position="401"/>
    </location>
</feature>
<dbReference type="Pfam" id="PF12796">
    <property type="entry name" value="Ank_2"/>
    <property type="match status" value="2"/>
</dbReference>
<comment type="subcellular location">
    <subcellularLocation>
        <location evidence="1">Membrane</location>
        <topology evidence="1">Multi-pass membrane protein</topology>
    </subcellularLocation>
</comment>
<comment type="caution">
    <text evidence="10">The sequence shown here is derived from an EMBL/GenBank/DDBJ whole genome shotgun (WGS) entry which is preliminary data.</text>
</comment>
<evidence type="ECO:0000259" key="9">
    <source>
        <dbReference type="Pfam" id="PF13962"/>
    </source>
</evidence>
<dbReference type="GO" id="GO:0005886">
    <property type="term" value="C:plasma membrane"/>
    <property type="evidence" value="ECO:0007669"/>
    <property type="project" value="TreeGrafter"/>
</dbReference>
<evidence type="ECO:0000256" key="8">
    <source>
        <dbReference type="SAM" id="Phobius"/>
    </source>
</evidence>
<dbReference type="PANTHER" id="PTHR24186:SF53">
    <property type="entry name" value="PGG DOMAIN-CONTAINING PROTEIN"/>
    <property type="match status" value="1"/>
</dbReference>
<keyword evidence="5 7" id="KW-0040">ANK repeat</keyword>
<dbReference type="PROSITE" id="PS50088">
    <property type="entry name" value="ANK_REPEAT"/>
    <property type="match status" value="3"/>
</dbReference>
<evidence type="ECO:0000313" key="10">
    <source>
        <dbReference type="EMBL" id="KAJ9701369.1"/>
    </source>
</evidence>
<proteinExistence type="predicted"/>
<dbReference type="SMART" id="SM00248">
    <property type="entry name" value="ANK"/>
    <property type="match status" value="6"/>
</dbReference>
<keyword evidence="2 8" id="KW-0812">Transmembrane</keyword>
<feature type="transmembrane region" description="Helical" evidence="8">
    <location>
        <begin position="320"/>
        <end position="341"/>
    </location>
</feature>
<protein>
    <recommendedName>
        <fullName evidence="9">PGG domain-containing protein</fullName>
    </recommendedName>
</protein>
<keyword evidence="4 8" id="KW-1133">Transmembrane helix</keyword>
<dbReference type="Pfam" id="PF00023">
    <property type="entry name" value="Ank"/>
    <property type="match status" value="1"/>
</dbReference>
<dbReference type="InterPro" id="IPR026961">
    <property type="entry name" value="PGG_dom"/>
</dbReference>
<keyword evidence="6 8" id="KW-0472">Membrane</keyword>
<dbReference type="SUPFAM" id="SSF48403">
    <property type="entry name" value="Ankyrin repeat"/>
    <property type="match status" value="1"/>
</dbReference>